<keyword evidence="11" id="KW-1185">Reference proteome</keyword>
<dbReference type="AlphaFoldDB" id="A0A2S7SZQ1"/>
<proteinExistence type="inferred from homology"/>
<keyword evidence="6 8" id="KW-0472">Membrane</keyword>
<dbReference type="InterPro" id="IPR000298">
    <property type="entry name" value="Cyt_c_oxidase-like_su3"/>
</dbReference>
<name>A0A2S7SZQ1_9BACT</name>
<organism evidence="10 11">
    <name type="scientific">Flavipsychrobacter stenotrophus</name>
    <dbReference type="NCBI Taxonomy" id="2077091"/>
    <lineage>
        <taxon>Bacteria</taxon>
        <taxon>Pseudomonadati</taxon>
        <taxon>Bacteroidota</taxon>
        <taxon>Chitinophagia</taxon>
        <taxon>Chitinophagales</taxon>
        <taxon>Chitinophagaceae</taxon>
        <taxon>Flavipsychrobacter</taxon>
    </lineage>
</organism>
<dbReference type="InterPro" id="IPR013833">
    <property type="entry name" value="Cyt_c_oxidase_su3_a-hlx"/>
</dbReference>
<dbReference type="RefSeq" id="WP_105037313.1">
    <property type="nucleotide sequence ID" value="NZ_PPSL01000001.1"/>
</dbReference>
<evidence type="ECO:0000256" key="2">
    <source>
        <dbReference type="ARBA" id="ARBA00010581"/>
    </source>
</evidence>
<evidence type="ECO:0000256" key="7">
    <source>
        <dbReference type="RuleBase" id="RU003376"/>
    </source>
</evidence>
<feature type="transmembrane region" description="Helical" evidence="8">
    <location>
        <begin position="29"/>
        <end position="49"/>
    </location>
</feature>
<dbReference type="GO" id="GO:0004129">
    <property type="term" value="F:cytochrome-c oxidase activity"/>
    <property type="evidence" value="ECO:0007669"/>
    <property type="project" value="InterPro"/>
</dbReference>
<dbReference type="EMBL" id="PPSL01000001">
    <property type="protein sequence ID" value="PQJ12429.1"/>
    <property type="molecule type" value="Genomic_DNA"/>
</dbReference>
<gene>
    <name evidence="10" type="ORF">CJD36_001380</name>
</gene>
<feature type="transmembrane region" description="Helical" evidence="8">
    <location>
        <begin position="234"/>
        <end position="252"/>
    </location>
</feature>
<dbReference type="Pfam" id="PF00510">
    <property type="entry name" value="COX3"/>
    <property type="match status" value="1"/>
</dbReference>
<evidence type="ECO:0000256" key="8">
    <source>
        <dbReference type="SAM" id="Phobius"/>
    </source>
</evidence>
<comment type="similarity">
    <text evidence="2 7">Belongs to the cytochrome c oxidase subunit 3 family.</text>
</comment>
<sequence length="253" mass="28751">MSQATATTAQEPNLWGGGRSPFNVSYGKMMMWFFLLSDALTFGAFLISYGTTRFFSAVWPDANTVFKSFPFLEGHNLPLVFVSLMTFILIMSSVTMVLAVHAGHYGDKKSVATWLLWTIIGGIAFLGCQAWEWTHLAGECGGLWGTFTNVNTPVHEYQQFFNMENKEVANMLHTQPLVAMQSTHNFFNYFFTITGFHGGHVTSGVIFNILMLVNTVNGTYERRGHYEMVEKIGLYWHFVDLVWVFVFTCFYLL</sequence>
<keyword evidence="3" id="KW-1003">Cell membrane</keyword>
<evidence type="ECO:0000313" key="11">
    <source>
        <dbReference type="Proteomes" id="UP000239872"/>
    </source>
</evidence>
<evidence type="ECO:0000256" key="3">
    <source>
        <dbReference type="ARBA" id="ARBA00022475"/>
    </source>
</evidence>
<keyword evidence="5 8" id="KW-1133">Transmembrane helix</keyword>
<comment type="caution">
    <text evidence="10">The sequence shown here is derived from an EMBL/GenBank/DDBJ whole genome shotgun (WGS) entry which is preliminary data.</text>
</comment>
<evidence type="ECO:0000256" key="5">
    <source>
        <dbReference type="ARBA" id="ARBA00022989"/>
    </source>
</evidence>
<feature type="transmembrane region" description="Helical" evidence="8">
    <location>
        <begin position="186"/>
        <end position="213"/>
    </location>
</feature>
<dbReference type="Proteomes" id="UP000239872">
    <property type="component" value="Unassembled WGS sequence"/>
</dbReference>
<comment type="subcellular location">
    <subcellularLocation>
        <location evidence="1 7">Cell membrane</location>
        <topology evidence="1 7">Multi-pass membrane protein</topology>
    </subcellularLocation>
</comment>
<dbReference type="PANTHER" id="PTHR11403:SF2">
    <property type="entry name" value="CYTOCHROME BO(3) UBIQUINOL OXIDASE SUBUNIT 3"/>
    <property type="match status" value="1"/>
</dbReference>
<dbReference type="InterPro" id="IPR035973">
    <property type="entry name" value="Cyt_c_oxidase_su3-like_sf"/>
</dbReference>
<dbReference type="InterPro" id="IPR024791">
    <property type="entry name" value="Cyt_c/ubiquinol_Oxase_su3"/>
</dbReference>
<evidence type="ECO:0000256" key="4">
    <source>
        <dbReference type="ARBA" id="ARBA00022692"/>
    </source>
</evidence>
<evidence type="ECO:0000259" key="9">
    <source>
        <dbReference type="PROSITE" id="PS50253"/>
    </source>
</evidence>
<feature type="domain" description="Heme-copper oxidase subunit III family profile" evidence="9">
    <location>
        <begin position="1"/>
        <end position="253"/>
    </location>
</feature>
<evidence type="ECO:0000256" key="1">
    <source>
        <dbReference type="ARBA" id="ARBA00004651"/>
    </source>
</evidence>
<dbReference type="GO" id="GO:0005886">
    <property type="term" value="C:plasma membrane"/>
    <property type="evidence" value="ECO:0007669"/>
    <property type="project" value="UniProtKB-SubCell"/>
</dbReference>
<keyword evidence="4 7" id="KW-0812">Transmembrane</keyword>
<dbReference type="PROSITE" id="PS50253">
    <property type="entry name" value="COX3"/>
    <property type="match status" value="1"/>
</dbReference>
<accession>A0A2S7SZQ1</accession>
<feature type="transmembrane region" description="Helical" evidence="8">
    <location>
        <begin position="114"/>
        <end position="134"/>
    </location>
</feature>
<evidence type="ECO:0000313" key="10">
    <source>
        <dbReference type="EMBL" id="PQJ12429.1"/>
    </source>
</evidence>
<dbReference type="PANTHER" id="PTHR11403">
    <property type="entry name" value="CYTOCHROME C OXIDASE SUBUNIT III"/>
    <property type="match status" value="1"/>
</dbReference>
<protein>
    <submittedName>
        <fullName evidence="10">Cytochrome oxidase subunit III</fullName>
    </submittedName>
</protein>
<dbReference type="SUPFAM" id="SSF81452">
    <property type="entry name" value="Cytochrome c oxidase subunit III-like"/>
    <property type="match status" value="1"/>
</dbReference>
<reference evidence="10 11" key="1">
    <citation type="submission" date="2018-01" db="EMBL/GenBank/DDBJ databases">
        <title>A novel member of the phylum Bacteroidetes isolated from glacier ice.</title>
        <authorList>
            <person name="Liu Q."/>
            <person name="Xin Y.-H."/>
        </authorList>
    </citation>
    <scope>NUCLEOTIDE SEQUENCE [LARGE SCALE GENOMIC DNA]</scope>
    <source>
        <strain evidence="10 11">RB1R16</strain>
    </source>
</reference>
<evidence type="ECO:0000256" key="6">
    <source>
        <dbReference type="ARBA" id="ARBA00023136"/>
    </source>
</evidence>
<dbReference type="OrthoDB" id="9810850at2"/>
<feature type="transmembrane region" description="Helical" evidence="8">
    <location>
        <begin position="79"/>
        <end position="102"/>
    </location>
</feature>
<dbReference type="Gene3D" id="1.20.120.80">
    <property type="entry name" value="Cytochrome c oxidase, subunit III, four-helix bundle"/>
    <property type="match status" value="1"/>
</dbReference>
<dbReference type="GO" id="GO:0019646">
    <property type="term" value="P:aerobic electron transport chain"/>
    <property type="evidence" value="ECO:0007669"/>
    <property type="project" value="InterPro"/>
</dbReference>